<gene>
    <name evidence="2" type="ORF">M8523_01410</name>
</gene>
<proteinExistence type="predicted"/>
<sequence length="96" mass="10581">MAAVLRVLAPRLPDYEAGVVVDRAMDSRGLHRAHPGEAAWLALVAYVRHVLTDYDELLADGYDPESARFFVLDSMNEALAAWGVRRKVVEDGTSTP</sequence>
<evidence type="ECO:0000313" key="2">
    <source>
        <dbReference type="EMBL" id="MCW6506676.1"/>
    </source>
</evidence>
<dbReference type="InterPro" id="IPR018744">
    <property type="entry name" value="DUF2293"/>
</dbReference>
<keyword evidence="3" id="KW-1185">Reference proteome</keyword>
<protein>
    <submittedName>
        <fullName evidence="2">DUF2293 domain-containing protein</fullName>
    </submittedName>
</protein>
<feature type="domain" description="DUF2293" evidence="1">
    <location>
        <begin position="5"/>
        <end position="83"/>
    </location>
</feature>
<name>A0AA42CIB4_9HYPH</name>
<reference evidence="2" key="1">
    <citation type="submission" date="2022-05" db="EMBL/GenBank/DDBJ databases">
        <authorList>
            <person name="Pankratov T."/>
        </authorList>
    </citation>
    <scope>NUCLEOTIDE SEQUENCE</scope>
    <source>
        <strain evidence="2">BP6-180914</strain>
    </source>
</reference>
<organism evidence="2 3">
    <name type="scientific">Lichenifustis flavocetrariae</name>
    <dbReference type="NCBI Taxonomy" id="2949735"/>
    <lineage>
        <taxon>Bacteria</taxon>
        <taxon>Pseudomonadati</taxon>
        <taxon>Pseudomonadota</taxon>
        <taxon>Alphaproteobacteria</taxon>
        <taxon>Hyphomicrobiales</taxon>
        <taxon>Lichenihabitantaceae</taxon>
        <taxon>Lichenifustis</taxon>
    </lineage>
</organism>
<evidence type="ECO:0000259" key="1">
    <source>
        <dbReference type="Pfam" id="PF10056"/>
    </source>
</evidence>
<dbReference type="AlphaFoldDB" id="A0AA42CIB4"/>
<dbReference type="Pfam" id="PF10056">
    <property type="entry name" value="DUF2293"/>
    <property type="match status" value="1"/>
</dbReference>
<comment type="caution">
    <text evidence="2">The sequence shown here is derived from an EMBL/GenBank/DDBJ whole genome shotgun (WGS) entry which is preliminary data.</text>
</comment>
<accession>A0AA42CIB4</accession>
<dbReference type="Proteomes" id="UP001165667">
    <property type="component" value="Unassembled WGS sequence"/>
</dbReference>
<dbReference type="EMBL" id="JAMOIM010000001">
    <property type="protein sequence ID" value="MCW6506676.1"/>
    <property type="molecule type" value="Genomic_DNA"/>
</dbReference>
<evidence type="ECO:0000313" key="3">
    <source>
        <dbReference type="Proteomes" id="UP001165667"/>
    </source>
</evidence>